<organism evidence="2 3">
    <name type="scientific">Pelomonas candidula</name>
    <dbReference type="NCBI Taxonomy" id="3299025"/>
    <lineage>
        <taxon>Bacteria</taxon>
        <taxon>Pseudomonadati</taxon>
        <taxon>Pseudomonadota</taxon>
        <taxon>Betaproteobacteria</taxon>
        <taxon>Burkholderiales</taxon>
        <taxon>Sphaerotilaceae</taxon>
        <taxon>Roseateles</taxon>
    </lineage>
</organism>
<accession>A0ABW7HHD1</accession>
<evidence type="ECO:0000256" key="1">
    <source>
        <dbReference type="SAM" id="Phobius"/>
    </source>
</evidence>
<comment type="caution">
    <text evidence="2">The sequence shown here is derived from an EMBL/GenBank/DDBJ whole genome shotgun (WGS) entry which is preliminary data.</text>
</comment>
<keyword evidence="3" id="KW-1185">Reference proteome</keyword>
<feature type="transmembrane region" description="Helical" evidence="1">
    <location>
        <begin position="20"/>
        <end position="40"/>
    </location>
</feature>
<keyword evidence="1" id="KW-0812">Transmembrane</keyword>
<keyword evidence="1" id="KW-1133">Transmembrane helix</keyword>
<keyword evidence="1" id="KW-0472">Membrane</keyword>
<gene>
    <name evidence="2" type="ORF">ACG04R_21615</name>
</gene>
<sequence>MHVEPPSHAPTNLKELGIHYLMIVVGILTALGLESGIEALHHRRLSHQTIEQVESELQANLADARASLKQNQTALKDLTALTNDVKQLIRDGQAKPAVLEPLLTQRLHIGIAVPGLRRDAWDTAVADQALVHLPRADLRRLSEAYTAQRDAQMSIQASFSAVGSFTRLTDAMVDAQFGRGDPIDLVKALNAYRLTISAVVSVESSLEGQLAESLAGAAHAPAAAASAASPASAH</sequence>
<reference evidence="2 3" key="1">
    <citation type="submission" date="2024-08" db="EMBL/GenBank/DDBJ databases">
        <authorList>
            <person name="Lu H."/>
        </authorList>
    </citation>
    <scope>NUCLEOTIDE SEQUENCE [LARGE SCALE GENOMIC DNA]</scope>
    <source>
        <strain evidence="2 3">BYS78W</strain>
    </source>
</reference>
<dbReference type="RefSeq" id="WP_394415681.1">
    <property type="nucleotide sequence ID" value="NZ_JBIGIC010000012.1"/>
</dbReference>
<proteinExistence type="predicted"/>
<protein>
    <submittedName>
        <fullName evidence="2">Uncharacterized protein</fullName>
    </submittedName>
</protein>
<evidence type="ECO:0000313" key="2">
    <source>
        <dbReference type="EMBL" id="MFG6489296.1"/>
    </source>
</evidence>
<name>A0ABW7HHD1_9BURK</name>
<dbReference type="EMBL" id="JBIGIC010000012">
    <property type="protein sequence ID" value="MFG6489296.1"/>
    <property type="molecule type" value="Genomic_DNA"/>
</dbReference>
<evidence type="ECO:0000313" key="3">
    <source>
        <dbReference type="Proteomes" id="UP001606134"/>
    </source>
</evidence>
<dbReference type="Proteomes" id="UP001606134">
    <property type="component" value="Unassembled WGS sequence"/>
</dbReference>